<accession>A0ABT2N439</accession>
<reference evidence="1 2" key="1">
    <citation type="journal article" date="2022" name="Front. Microbiol.">
        <title>High genomic differentiation and limited gene flow indicate recent cryptic speciation within the genus Laspinema (cyanobacteria).</title>
        <authorList>
            <person name="Stanojkovic A."/>
            <person name="Skoupy S."/>
            <person name="Skaloud P."/>
            <person name="Dvorak P."/>
        </authorList>
    </citation>
    <scope>NUCLEOTIDE SEQUENCE [LARGE SCALE GENOMIC DNA]</scope>
    <source>
        <strain evidence="1 2">D3b</strain>
    </source>
</reference>
<comment type="caution">
    <text evidence="1">The sequence shown here is derived from an EMBL/GenBank/DDBJ whole genome shotgun (WGS) entry which is preliminary data.</text>
</comment>
<evidence type="ECO:0000313" key="2">
    <source>
        <dbReference type="Proteomes" id="UP001525961"/>
    </source>
</evidence>
<name>A0ABT2N439_9CYAN</name>
<organism evidence="1 2">
    <name type="scientific">Laspinema olomoucense D3b</name>
    <dbReference type="NCBI Taxonomy" id="2953688"/>
    <lineage>
        <taxon>Bacteria</taxon>
        <taxon>Bacillati</taxon>
        <taxon>Cyanobacteriota</taxon>
        <taxon>Cyanophyceae</taxon>
        <taxon>Oscillatoriophycideae</taxon>
        <taxon>Oscillatoriales</taxon>
        <taxon>Laspinemataceae</taxon>
        <taxon>Laspinema</taxon>
        <taxon>Laspinema olomoucense</taxon>
    </lineage>
</organism>
<keyword evidence="2" id="KW-1185">Reference proteome</keyword>
<proteinExistence type="predicted"/>
<dbReference type="InterPro" id="IPR024508">
    <property type="entry name" value="DUF3226"/>
</dbReference>
<dbReference type="EMBL" id="JAMXFA010000002">
    <property type="protein sequence ID" value="MCT7976545.1"/>
    <property type="molecule type" value="Genomic_DNA"/>
</dbReference>
<dbReference type="Proteomes" id="UP001525961">
    <property type="component" value="Unassembled WGS sequence"/>
</dbReference>
<evidence type="ECO:0000313" key="1">
    <source>
        <dbReference type="EMBL" id="MCT7976545.1"/>
    </source>
</evidence>
<protein>
    <recommendedName>
        <fullName evidence="3">DUF4435 domain-containing protein</fullName>
    </recommendedName>
</protein>
<evidence type="ECO:0008006" key="3">
    <source>
        <dbReference type="Google" id="ProtNLM"/>
    </source>
</evidence>
<gene>
    <name evidence="1" type="ORF">NG792_02245</name>
</gene>
<dbReference type="Pfam" id="PF11536">
    <property type="entry name" value="DUF3226"/>
    <property type="match status" value="1"/>
</dbReference>
<dbReference type="RefSeq" id="WP_261200241.1">
    <property type="nucleotide sequence ID" value="NZ_JAMXFA010000002.1"/>
</dbReference>
<sequence>MATIHQNLLLVEGEQDKRVIPYLIEANGIDWGTTKNPIVKIEAYDGWQQLINPDEISTALKSSGLEALGIMVDADDNPAGRWQSIRNTCREIIPGLPDELPESGLIHILPDEKKFGVWIMPDNKMQGMLETFLSYLIPEQSEPLWDYAQGVVKEAQTKGAPLIESHLDKANIYTWLAWQHPPGRQLHNAIMERILNPTHPRSTVFINWFKNLYNL</sequence>